<sequence>MRTRFLLLGLAACTMASAQQKLPVIRANNAKATIIEGAMRSDWYISPEAKPDVHRLTKHTKPQRMVFKTDIDSIVVSIKPGKQFDFIVLLNGKDSAYTRFQSMPLVNYSKKKPVQHDTLHFELTSFNNVKVKAVVNKTDTLDLKFDSGTTGLLLTNNVIKNKTRITTPMKPMHHLQLGNMQWDNLMIYPVELSGQGTDGRFGWDLFDGKIVEIDYDKSLFVVHSRRPTISKDYAAFDIEYINTLFCIQASLQVKGANYPARFLFDNGYQRTIMLDTTITHAQHYPEDLPVIKKTILRNGQGKEIPVITVNNEKLVMGPFELKDVPAQLLATTNPARFDTHILGGEVLKRFNMFLDFQKNIVYLKPNTLYHQPYAESM</sequence>
<organism evidence="2 3">
    <name type="scientific">Chitinophaga skermanii</name>
    <dbReference type="NCBI Taxonomy" id="331697"/>
    <lineage>
        <taxon>Bacteria</taxon>
        <taxon>Pseudomonadati</taxon>
        <taxon>Bacteroidota</taxon>
        <taxon>Chitinophagia</taxon>
        <taxon>Chitinophagales</taxon>
        <taxon>Chitinophagaceae</taxon>
        <taxon>Chitinophaga</taxon>
    </lineage>
</organism>
<dbReference type="EMBL" id="QLLL01000002">
    <property type="protein sequence ID" value="RAJ08192.1"/>
    <property type="molecule type" value="Genomic_DNA"/>
</dbReference>
<evidence type="ECO:0000313" key="2">
    <source>
        <dbReference type="EMBL" id="RAJ08192.1"/>
    </source>
</evidence>
<comment type="caution">
    <text evidence="2">The sequence shown here is derived from an EMBL/GenBank/DDBJ whole genome shotgun (WGS) entry which is preliminary data.</text>
</comment>
<evidence type="ECO:0000313" key="3">
    <source>
        <dbReference type="Proteomes" id="UP000249547"/>
    </source>
</evidence>
<feature type="chain" id="PRO_5016282044" description="Aspartyl protease" evidence="1">
    <location>
        <begin position="19"/>
        <end position="377"/>
    </location>
</feature>
<keyword evidence="1" id="KW-0732">Signal</keyword>
<dbReference type="RefSeq" id="WP_111596370.1">
    <property type="nucleotide sequence ID" value="NZ_QLLL01000002.1"/>
</dbReference>
<protein>
    <recommendedName>
        <fullName evidence="4">Aspartyl protease</fullName>
    </recommendedName>
</protein>
<dbReference type="Gene3D" id="2.40.70.10">
    <property type="entry name" value="Acid Proteases"/>
    <property type="match status" value="1"/>
</dbReference>
<dbReference type="OrthoDB" id="5166556at2"/>
<gene>
    <name evidence="2" type="ORF">LX64_00839</name>
</gene>
<name>A0A327QX44_9BACT</name>
<evidence type="ECO:0000256" key="1">
    <source>
        <dbReference type="SAM" id="SignalP"/>
    </source>
</evidence>
<reference evidence="2 3" key="1">
    <citation type="submission" date="2018-06" db="EMBL/GenBank/DDBJ databases">
        <title>Genomic Encyclopedia of Archaeal and Bacterial Type Strains, Phase II (KMG-II): from individual species to whole genera.</title>
        <authorList>
            <person name="Goeker M."/>
        </authorList>
    </citation>
    <scope>NUCLEOTIDE SEQUENCE [LARGE SCALE GENOMIC DNA]</scope>
    <source>
        <strain evidence="2 3">DSM 23857</strain>
    </source>
</reference>
<evidence type="ECO:0008006" key="4">
    <source>
        <dbReference type="Google" id="ProtNLM"/>
    </source>
</evidence>
<keyword evidence="3" id="KW-1185">Reference proteome</keyword>
<proteinExistence type="predicted"/>
<feature type="signal peptide" evidence="1">
    <location>
        <begin position="1"/>
        <end position="18"/>
    </location>
</feature>
<dbReference type="Proteomes" id="UP000249547">
    <property type="component" value="Unassembled WGS sequence"/>
</dbReference>
<dbReference type="InterPro" id="IPR021109">
    <property type="entry name" value="Peptidase_aspartic_dom_sf"/>
</dbReference>
<dbReference type="AlphaFoldDB" id="A0A327QX44"/>
<accession>A0A327QX44</accession>